<dbReference type="VEuPathDB" id="FungiDB:SPPG_08079"/>
<name>A0A0L0H4Q1_SPIPD</name>
<feature type="region of interest" description="Disordered" evidence="1">
    <location>
        <begin position="141"/>
        <end position="164"/>
    </location>
</feature>
<feature type="compositionally biased region" description="Polar residues" evidence="1">
    <location>
        <begin position="278"/>
        <end position="295"/>
    </location>
</feature>
<feature type="compositionally biased region" description="Acidic residues" evidence="1">
    <location>
        <begin position="349"/>
        <end position="361"/>
    </location>
</feature>
<evidence type="ECO:0000256" key="1">
    <source>
        <dbReference type="SAM" id="MobiDB-lite"/>
    </source>
</evidence>
<evidence type="ECO:0000313" key="3">
    <source>
        <dbReference type="Proteomes" id="UP000053201"/>
    </source>
</evidence>
<gene>
    <name evidence="2" type="ORF">SPPG_08079</name>
</gene>
<dbReference type="AlphaFoldDB" id="A0A0L0H4Q1"/>
<dbReference type="Proteomes" id="UP000053201">
    <property type="component" value="Unassembled WGS sequence"/>
</dbReference>
<feature type="region of interest" description="Disordered" evidence="1">
    <location>
        <begin position="1"/>
        <end position="55"/>
    </location>
</feature>
<dbReference type="OrthoDB" id="10399357at2759"/>
<keyword evidence="3" id="KW-1185">Reference proteome</keyword>
<protein>
    <submittedName>
        <fullName evidence="2">Uncharacterized protein</fullName>
    </submittedName>
</protein>
<sequence>MGFGFFKASKSKAQPKPPETSSTDLRRKNSRTSAPTNPSPRFLTNATPRAQSFEAGQYRTLDPKADALDYTRTEGISKGFLDDVMFDFDSRLDLSGNPETKKPELGSKKEVEPRFKYELVQKTIPTYTYTPKVYRLGTDSAEDKTASHVDASSSTPKKSSKDAARDADLVSGLAEASFLFRKVKSSNEIRETPSPKAASRGETEAVRFNRRARQNPGSRPAVAGSLNRSSSRGRGRNRAPTKGVSGESSGTESEDDSDHVALAPSRHRSTSRARPVVQQHSDSNAKSLSSTNLTHLAQPKLSPSRIRGRSVGPLPSPPPSPSAGSGHERPQSRSRSRSRMGRQIVPSTSDEEEDSESDDDVPLAGVRMQAIENRQHRGRRRTAATRAPSSDSRSQAVESAGRRSIDVTPGRSSRRNASEQAPPPPTDNLLPSSYTYSQQQAMAALAQQQQMWVAYYQQAAVYQQAAYQQMQQQQVGNIPSAAPYAFPGVMGQGMMPYGVLPSAVPSVAKKRSKNLSKKKSGVSLRGNEESVVVEGAVSGDCAA</sequence>
<evidence type="ECO:0000313" key="2">
    <source>
        <dbReference type="EMBL" id="KNC96490.1"/>
    </source>
</evidence>
<dbReference type="EMBL" id="KQ257468">
    <property type="protein sequence ID" value="KNC96490.1"/>
    <property type="molecule type" value="Genomic_DNA"/>
</dbReference>
<accession>A0A0L0H4Q1</accession>
<dbReference type="GeneID" id="27691257"/>
<feature type="compositionally biased region" description="Basic and acidic residues" evidence="1">
    <location>
        <begin position="187"/>
        <end position="207"/>
    </location>
</feature>
<dbReference type="InParanoid" id="A0A0L0H4Q1"/>
<dbReference type="RefSeq" id="XP_016604530.1">
    <property type="nucleotide sequence ID" value="XM_016756233.1"/>
</dbReference>
<feature type="compositionally biased region" description="Low complexity" evidence="1">
    <location>
        <begin position="384"/>
        <end position="394"/>
    </location>
</feature>
<feature type="region of interest" description="Disordered" evidence="1">
    <location>
        <begin position="187"/>
        <end position="432"/>
    </location>
</feature>
<organism evidence="2 3">
    <name type="scientific">Spizellomyces punctatus (strain DAOM BR117)</name>
    <dbReference type="NCBI Taxonomy" id="645134"/>
    <lineage>
        <taxon>Eukaryota</taxon>
        <taxon>Fungi</taxon>
        <taxon>Fungi incertae sedis</taxon>
        <taxon>Chytridiomycota</taxon>
        <taxon>Chytridiomycota incertae sedis</taxon>
        <taxon>Chytridiomycetes</taxon>
        <taxon>Spizellomycetales</taxon>
        <taxon>Spizellomycetaceae</taxon>
        <taxon>Spizellomyces</taxon>
    </lineage>
</organism>
<reference evidence="2 3" key="1">
    <citation type="submission" date="2009-08" db="EMBL/GenBank/DDBJ databases">
        <title>The Genome Sequence of Spizellomyces punctatus strain DAOM BR117.</title>
        <authorList>
            <consortium name="The Broad Institute Genome Sequencing Platform"/>
            <person name="Russ C."/>
            <person name="Cuomo C."/>
            <person name="Shea T."/>
            <person name="Young S.K."/>
            <person name="Zeng Q."/>
            <person name="Koehrsen M."/>
            <person name="Haas B."/>
            <person name="Borodovsky M."/>
            <person name="Guigo R."/>
            <person name="Alvarado L."/>
            <person name="Berlin A."/>
            <person name="Bochicchio J."/>
            <person name="Borenstein D."/>
            <person name="Chapman S."/>
            <person name="Chen Z."/>
            <person name="Engels R."/>
            <person name="Freedman E."/>
            <person name="Gellesch M."/>
            <person name="Goldberg J."/>
            <person name="Griggs A."/>
            <person name="Gujja S."/>
            <person name="Heiman D."/>
            <person name="Hepburn T."/>
            <person name="Howarth C."/>
            <person name="Jen D."/>
            <person name="Larson L."/>
            <person name="Lewis B."/>
            <person name="Mehta T."/>
            <person name="Park D."/>
            <person name="Pearson M."/>
            <person name="Roberts A."/>
            <person name="Saif S."/>
            <person name="Shenoy N."/>
            <person name="Sisk P."/>
            <person name="Stolte C."/>
            <person name="Sykes S."/>
            <person name="Thomson T."/>
            <person name="Walk T."/>
            <person name="White J."/>
            <person name="Yandava C."/>
            <person name="Burger G."/>
            <person name="Gray M.W."/>
            <person name="Holland P.W.H."/>
            <person name="King N."/>
            <person name="Lang F.B.F."/>
            <person name="Roger A.J."/>
            <person name="Ruiz-Trillo I."/>
            <person name="Lander E."/>
            <person name="Nusbaum C."/>
        </authorList>
    </citation>
    <scope>NUCLEOTIDE SEQUENCE [LARGE SCALE GENOMIC DNA]</scope>
    <source>
        <strain evidence="2 3">DAOM BR117</strain>
    </source>
</reference>
<proteinExistence type="predicted"/>